<dbReference type="GO" id="GO:0005829">
    <property type="term" value="C:cytosol"/>
    <property type="evidence" value="ECO:0007669"/>
    <property type="project" value="TreeGrafter"/>
</dbReference>
<comment type="function">
    <text evidence="1">Histone-like DNA-binding protein which is capable of wrapping DNA to stabilize it, and thus to prevent its denaturation under extreme environmental conditions.</text>
</comment>
<dbReference type="GO" id="GO:0030527">
    <property type="term" value="F:structural constituent of chromatin"/>
    <property type="evidence" value="ECO:0007669"/>
    <property type="project" value="InterPro"/>
</dbReference>
<dbReference type="eggNOG" id="COG0776">
    <property type="taxonomic scope" value="Bacteria"/>
</dbReference>
<dbReference type="SUPFAM" id="SSF47729">
    <property type="entry name" value="IHF-like DNA-binding proteins"/>
    <property type="match status" value="1"/>
</dbReference>
<dbReference type="InterPro" id="IPR020816">
    <property type="entry name" value="Histone-like_DNA-bd_CS"/>
</dbReference>
<dbReference type="GO" id="GO:0006351">
    <property type="term" value="P:DNA-templated transcription"/>
    <property type="evidence" value="ECO:0007669"/>
    <property type="project" value="UniProtKB-ARBA"/>
</dbReference>
<dbReference type="RefSeq" id="WP_038464704.1">
    <property type="nucleotide sequence ID" value="NZ_CP008941.1"/>
</dbReference>
<evidence type="ECO:0000256" key="5">
    <source>
        <dbReference type="RuleBase" id="RU003939"/>
    </source>
</evidence>
<dbReference type="OrthoDB" id="9804203at2"/>
<dbReference type="GO" id="GO:0030261">
    <property type="term" value="P:chromosome condensation"/>
    <property type="evidence" value="ECO:0007669"/>
    <property type="project" value="UniProtKB-KW"/>
</dbReference>
<dbReference type="PANTHER" id="PTHR33175">
    <property type="entry name" value="DNA-BINDING PROTEIN HU"/>
    <property type="match status" value="1"/>
</dbReference>
<keyword evidence="3" id="KW-0226">DNA condensation</keyword>
<dbReference type="SMART" id="SM00411">
    <property type="entry name" value="BHL"/>
    <property type="match status" value="1"/>
</dbReference>
<keyword evidence="7" id="KW-1185">Reference proteome</keyword>
<organism evidence="6 7">
    <name type="scientific">Candidatus Odyssella acanthamoebae</name>
    <dbReference type="NCBI Taxonomy" id="91604"/>
    <lineage>
        <taxon>Bacteria</taxon>
        <taxon>Pseudomonadati</taxon>
        <taxon>Pseudomonadota</taxon>
        <taxon>Alphaproteobacteria</taxon>
        <taxon>Holosporales</taxon>
        <taxon>Candidatus Paracaedibacteraceae</taxon>
        <taxon>Candidatus Odyssella</taxon>
    </lineage>
</organism>
<evidence type="ECO:0000256" key="4">
    <source>
        <dbReference type="ARBA" id="ARBA00023125"/>
    </source>
</evidence>
<dbReference type="Proteomes" id="UP000028926">
    <property type="component" value="Chromosome"/>
</dbReference>
<dbReference type="InterPro" id="IPR010992">
    <property type="entry name" value="IHF-like_DNA-bd_dom_sf"/>
</dbReference>
<dbReference type="GO" id="GO:0042802">
    <property type="term" value="F:identical protein binding"/>
    <property type="evidence" value="ECO:0007669"/>
    <property type="project" value="UniProtKB-ARBA"/>
</dbReference>
<dbReference type="AlphaFoldDB" id="A0A077AWE4"/>
<dbReference type="GO" id="GO:0003677">
    <property type="term" value="F:DNA binding"/>
    <property type="evidence" value="ECO:0007669"/>
    <property type="project" value="UniProtKB-KW"/>
</dbReference>
<evidence type="ECO:0000313" key="7">
    <source>
        <dbReference type="Proteomes" id="UP000028926"/>
    </source>
</evidence>
<dbReference type="CDD" id="cd13831">
    <property type="entry name" value="HU"/>
    <property type="match status" value="1"/>
</dbReference>
<sequence>MNKSELVSKVATASGLTKADAERAIDATFTSITSSLKSGEEVRLIGFGTFAITDRPATTGRNPRTGQPLKIAATRLPKFRAGKQLKEAVAK</sequence>
<evidence type="ECO:0000313" key="6">
    <source>
        <dbReference type="EMBL" id="AIK96359.1"/>
    </source>
</evidence>
<evidence type="ECO:0000256" key="3">
    <source>
        <dbReference type="ARBA" id="ARBA00023067"/>
    </source>
</evidence>
<dbReference type="GO" id="GO:0006270">
    <property type="term" value="P:DNA replication initiation"/>
    <property type="evidence" value="ECO:0007669"/>
    <property type="project" value="UniProtKB-ARBA"/>
</dbReference>
<reference evidence="6 7" key="1">
    <citation type="submission" date="2014-07" db="EMBL/GenBank/DDBJ databases">
        <title>Comparative genomic insights into amoeba endosymbionts belonging to the families of Holosporaceae and Candidatus Midichloriaceae within Rickettsiales.</title>
        <authorList>
            <person name="Wang Z."/>
            <person name="Wu M."/>
        </authorList>
    </citation>
    <scope>NUCLEOTIDE SEQUENCE [LARGE SCALE GENOMIC DNA]</scope>
    <source>
        <strain evidence="6">PRA3</strain>
    </source>
</reference>
<dbReference type="EMBL" id="CP008941">
    <property type="protein sequence ID" value="AIK96359.1"/>
    <property type="molecule type" value="Genomic_DNA"/>
</dbReference>
<dbReference type="GO" id="GO:1990103">
    <property type="term" value="C:DnaA-HU complex"/>
    <property type="evidence" value="ECO:0007669"/>
    <property type="project" value="UniProtKB-ARBA"/>
</dbReference>
<evidence type="ECO:0000256" key="2">
    <source>
        <dbReference type="ARBA" id="ARBA00010529"/>
    </source>
</evidence>
<dbReference type="HOGENOM" id="CLU_105066_3_2_5"/>
<name>A0A077AWE4_9PROT</name>
<dbReference type="GO" id="GO:1990178">
    <property type="term" value="C:HU-DNA complex"/>
    <property type="evidence" value="ECO:0007669"/>
    <property type="project" value="UniProtKB-ARBA"/>
</dbReference>
<proteinExistence type="inferred from homology"/>
<keyword evidence="4" id="KW-0238">DNA-binding</keyword>
<gene>
    <name evidence="6" type="ORF">ID47_05860</name>
</gene>
<dbReference type="PRINTS" id="PR01727">
    <property type="entry name" value="DNABINDINGHU"/>
</dbReference>
<dbReference type="PROSITE" id="PS00045">
    <property type="entry name" value="HISTONE_LIKE"/>
    <property type="match status" value="1"/>
</dbReference>
<dbReference type="InterPro" id="IPR000119">
    <property type="entry name" value="Hist_DNA-bd"/>
</dbReference>
<accession>A0A077AWE4</accession>
<dbReference type="KEGG" id="paca:ID47_05860"/>
<dbReference type="Gene3D" id="4.10.520.10">
    <property type="entry name" value="IHF-like DNA-binding proteins"/>
    <property type="match status" value="1"/>
</dbReference>
<dbReference type="Pfam" id="PF00216">
    <property type="entry name" value="Bac_DNA_binding"/>
    <property type="match status" value="1"/>
</dbReference>
<protein>
    <submittedName>
        <fullName evidence="6">Transcriptional regulator HU subunit alpha</fullName>
    </submittedName>
</protein>
<dbReference type="PANTHER" id="PTHR33175:SF3">
    <property type="entry name" value="DNA-BINDING PROTEIN HU-BETA"/>
    <property type="match status" value="1"/>
</dbReference>
<dbReference type="FunFam" id="4.10.520.10:FF:000001">
    <property type="entry name" value="DNA-binding protein HU"/>
    <property type="match status" value="1"/>
</dbReference>
<evidence type="ECO:0000256" key="1">
    <source>
        <dbReference type="ARBA" id="ARBA00003819"/>
    </source>
</evidence>
<dbReference type="STRING" id="91604.ID47_05860"/>
<comment type="similarity">
    <text evidence="2 5">Belongs to the bacterial histone-like protein family.</text>
</comment>